<comment type="caution">
    <text evidence="1">The sequence shown here is derived from an EMBL/GenBank/DDBJ whole genome shotgun (WGS) entry which is preliminary data.</text>
</comment>
<proteinExistence type="predicted"/>
<evidence type="ECO:0000313" key="2">
    <source>
        <dbReference type="Proteomes" id="UP000318199"/>
    </source>
</evidence>
<dbReference type="EMBL" id="VOBQ01000021">
    <property type="protein sequence ID" value="TWO68056.1"/>
    <property type="molecule type" value="Genomic_DNA"/>
</dbReference>
<protein>
    <submittedName>
        <fullName evidence="1">Uncharacterized protein</fullName>
    </submittedName>
</protein>
<dbReference type="AlphaFoldDB" id="A0A562ZI95"/>
<dbReference type="RefSeq" id="WP_145895770.1">
    <property type="nucleotide sequence ID" value="NZ_VOBQ01000021.1"/>
</dbReference>
<reference evidence="1 2" key="1">
    <citation type="submission" date="2019-07" db="EMBL/GenBank/DDBJ databases">
        <title>Caenimonas sedimenti sp. nov., isolated from activated sludge.</title>
        <authorList>
            <person name="Xu J."/>
        </authorList>
    </citation>
    <scope>NUCLEOTIDE SEQUENCE [LARGE SCALE GENOMIC DNA]</scope>
    <source>
        <strain evidence="1 2">HX-9-20</strain>
    </source>
</reference>
<gene>
    <name evidence="1" type="ORF">FN976_24250</name>
</gene>
<evidence type="ECO:0000313" key="1">
    <source>
        <dbReference type="EMBL" id="TWO68056.1"/>
    </source>
</evidence>
<keyword evidence="2" id="KW-1185">Reference proteome</keyword>
<dbReference type="Proteomes" id="UP000318199">
    <property type="component" value="Unassembled WGS sequence"/>
</dbReference>
<accession>A0A562ZI95</accession>
<sequence length="92" mass="10316">MEPKAVQAYKGYFITAYAREMMPKTFVGFCDISNERPSDQGAVNVLERVQSVGAYELEQRAVQAAEFQARQVIDQLKPNWDPFTAPGGLTSR</sequence>
<organism evidence="1 2">
    <name type="scientific">Caenimonas sedimenti</name>
    <dbReference type="NCBI Taxonomy" id="2596921"/>
    <lineage>
        <taxon>Bacteria</taxon>
        <taxon>Pseudomonadati</taxon>
        <taxon>Pseudomonadota</taxon>
        <taxon>Betaproteobacteria</taxon>
        <taxon>Burkholderiales</taxon>
        <taxon>Comamonadaceae</taxon>
        <taxon>Caenimonas</taxon>
    </lineage>
</organism>
<dbReference type="OrthoDB" id="8910947at2"/>
<name>A0A562ZI95_9BURK</name>